<gene>
    <name evidence="10" type="ORF">ACFSQ6_13735</name>
</gene>
<evidence type="ECO:0000256" key="4">
    <source>
        <dbReference type="ARBA" id="ARBA00022692"/>
    </source>
</evidence>
<organism evidence="10 11">
    <name type="scientific">Sphingobacterium populi</name>
    <dbReference type="NCBI Taxonomy" id="1812824"/>
    <lineage>
        <taxon>Bacteria</taxon>
        <taxon>Pseudomonadati</taxon>
        <taxon>Bacteroidota</taxon>
        <taxon>Sphingobacteriia</taxon>
        <taxon>Sphingobacteriales</taxon>
        <taxon>Sphingobacteriaceae</taxon>
        <taxon>Sphingobacterium</taxon>
    </lineage>
</organism>
<comment type="caution">
    <text evidence="10">The sequence shown here is derived from an EMBL/GenBank/DDBJ whole genome shotgun (WGS) entry which is preliminary data.</text>
</comment>
<evidence type="ECO:0000256" key="3">
    <source>
        <dbReference type="ARBA" id="ARBA00022475"/>
    </source>
</evidence>
<sequence>MIIRVTIGALSLAILAIIMAVAILKGFKQEITDKQRGFFGDIMIVKNDVSTSYENTPIALSRSKLDSLRQLPNVEDVYPFATKAGIIHVNQEVEGVLMKGIDADYRQDFLSRMIVEGDTIDFTAENANNQILISAQTANRLQLQIGDSFIMYFVQHPVRKRKLEVKGIYTTHSEELDKMYIIGSLDLIRRINDMQPNDVGGYELRIRDFTQLEATTSIVEDHLPIQMATMNVVERMPDVFNWLELLDMNDSVIFVLMVIVALINLISALLINILERSSMIGVLKALGMRNTQLRKVFLYNSLYLIGYGLLIGNVLAIMLYFFQRSTQFFKLDPSIYYVSFVPVQITWYEVLSLNVALVAIVLIVLIIPSMLISRISPIKTIQFK</sequence>
<reference evidence="11" key="1">
    <citation type="journal article" date="2019" name="Int. J. Syst. Evol. Microbiol.">
        <title>The Global Catalogue of Microorganisms (GCM) 10K type strain sequencing project: providing services to taxonomists for standard genome sequencing and annotation.</title>
        <authorList>
            <consortium name="The Broad Institute Genomics Platform"/>
            <consortium name="The Broad Institute Genome Sequencing Center for Infectious Disease"/>
            <person name="Wu L."/>
            <person name="Ma J."/>
        </authorList>
    </citation>
    <scope>NUCLEOTIDE SEQUENCE [LARGE SCALE GENOMIC DNA]</scope>
    <source>
        <strain evidence="11">KCTC 42247</strain>
    </source>
</reference>
<evidence type="ECO:0000313" key="10">
    <source>
        <dbReference type="EMBL" id="MFD2744455.1"/>
    </source>
</evidence>
<proteinExistence type="inferred from homology"/>
<name>A0ABW5UFX6_9SPHI</name>
<dbReference type="PANTHER" id="PTHR30489">
    <property type="entry name" value="LIPOPROTEIN-RELEASING SYSTEM TRANSMEMBRANE PROTEIN LOLE"/>
    <property type="match status" value="1"/>
</dbReference>
<feature type="domain" description="ABC3 transporter permease C-terminal" evidence="8">
    <location>
        <begin position="252"/>
        <end position="377"/>
    </location>
</feature>
<dbReference type="InterPro" id="IPR051447">
    <property type="entry name" value="Lipoprotein-release_system"/>
</dbReference>
<evidence type="ECO:0000256" key="7">
    <source>
        <dbReference type="SAM" id="Phobius"/>
    </source>
</evidence>
<keyword evidence="6 7" id="KW-0472">Membrane</keyword>
<keyword evidence="3" id="KW-1003">Cell membrane</keyword>
<feature type="domain" description="MacB-like periplasmic core" evidence="9">
    <location>
        <begin position="6"/>
        <end position="189"/>
    </location>
</feature>
<dbReference type="Proteomes" id="UP001597418">
    <property type="component" value="Unassembled WGS sequence"/>
</dbReference>
<accession>A0ABW5UFX6</accession>
<keyword evidence="5 7" id="KW-1133">Transmembrane helix</keyword>
<dbReference type="PANTHER" id="PTHR30489:SF0">
    <property type="entry name" value="LIPOPROTEIN-RELEASING SYSTEM TRANSMEMBRANE PROTEIN LOLE"/>
    <property type="match status" value="1"/>
</dbReference>
<feature type="transmembrane region" description="Helical" evidence="7">
    <location>
        <begin position="350"/>
        <end position="372"/>
    </location>
</feature>
<comment type="similarity">
    <text evidence="2">Belongs to the ABC-4 integral membrane protein family. LolC/E subfamily.</text>
</comment>
<evidence type="ECO:0000256" key="1">
    <source>
        <dbReference type="ARBA" id="ARBA00004651"/>
    </source>
</evidence>
<keyword evidence="11" id="KW-1185">Reference proteome</keyword>
<evidence type="ECO:0000313" key="11">
    <source>
        <dbReference type="Proteomes" id="UP001597418"/>
    </source>
</evidence>
<dbReference type="Pfam" id="PF12704">
    <property type="entry name" value="MacB_PCD"/>
    <property type="match status" value="1"/>
</dbReference>
<evidence type="ECO:0000259" key="8">
    <source>
        <dbReference type="Pfam" id="PF02687"/>
    </source>
</evidence>
<comment type="subcellular location">
    <subcellularLocation>
        <location evidence="1">Cell membrane</location>
        <topology evidence="1">Multi-pass membrane protein</topology>
    </subcellularLocation>
</comment>
<dbReference type="InterPro" id="IPR003838">
    <property type="entry name" value="ABC3_permease_C"/>
</dbReference>
<feature type="transmembrane region" description="Helical" evidence="7">
    <location>
        <begin position="252"/>
        <end position="275"/>
    </location>
</feature>
<evidence type="ECO:0000256" key="6">
    <source>
        <dbReference type="ARBA" id="ARBA00023136"/>
    </source>
</evidence>
<dbReference type="EMBL" id="JBHUMB010000014">
    <property type="protein sequence ID" value="MFD2744455.1"/>
    <property type="molecule type" value="Genomic_DNA"/>
</dbReference>
<dbReference type="InterPro" id="IPR025857">
    <property type="entry name" value="MacB_PCD"/>
</dbReference>
<protein>
    <submittedName>
        <fullName evidence="10">ABC transporter permease</fullName>
    </submittedName>
</protein>
<dbReference type="Pfam" id="PF02687">
    <property type="entry name" value="FtsX"/>
    <property type="match status" value="1"/>
</dbReference>
<evidence type="ECO:0000256" key="5">
    <source>
        <dbReference type="ARBA" id="ARBA00022989"/>
    </source>
</evidence>
<evidence type="ECO:0000259" key="9">
    <source>
        <dbReference type="Pfam" id="PF12704"/>
    </source>
</evidence>
<keyword evidence="4 7" id="KW-0812">Transmembrane</keyword>
<feature type="transmembrane region" description="Helical" evidence="7">
    <location>
        <begin position="296"/>
        <end position="322"/>
    </location>
</feature>
<evidence type="ECO:0000256" key="2">
    <source>
        <dbReference type="ARBA" id="ARBA00005236"/>
    </source>
</evidence>